<keyword evidence="1" id="KW-0732">Signal</keyword>
<evidence type="ECO:0000256" key="1">
    <source>
        <dbReference type="ARBA" id="ARBA00022729"/>
    </source>
</evidence>
<evidence type="ECO:0000259" key="3">
    <source>
        <dbReference type="Pfam" id="PF10531"/>
    </source>
</evidence>
<dbReference type="AlphaFoldDB" id="E6PZW7"/>
<dbReference type="Gene3D" id="3.10.560.10">
    <property type="entry name" value="Outer membrane lipoprotein wza domain like"/>
    <property type="match status" value="2"/>
</dbReference>
<dbReference type="PANTHER" id="PTHR33619">
    <property type="entry name" value="POLYSACCHARIDE EXPORT PROTEIN GFCE-RELATED"/>
    <property type="match status" value="1"/>
</dbReference>
<dbReference type="EMBL" id="CABN01000140">
    <property type="protein sequence ID" value="CBI00476.1"/>
    <property type="molecule type" value="Genomic_DNA"/>
</dbReference>
<dbReference type="Gene3D" id="3.30.1950.10">
    <property type="entry name" value="wza like domain"/>
    <property type="match status" value="1"/>
</dbReference>
<dbReference type="InterPro" id="IPR003715">
    <property type="entry name" value="Poly_export_N"/>
</dbReference>
<feature type="domain" description="Polysaccharide export protein N-terminal" evidence="2">
    <location>
        <begin position="110"/>
        <end position="179"/>
    </location>
</feature>
<sequence>MVCGGWLALGGALLLDALRLESGRKVVAALALVCALGVCAGAQAQAPLPSTSGVPTGVVPPFEQEVSPVIPPNPKTAPPVWNTSAPTDFPNTPANTTPMTALGLPMALPIHAGDFLDVSEFHTPEFHATVRVSAGGTVNLSMIGAIKVAGMSESEAEQAVQKALVEDGMLLHPEVKVLVTNAAGQDVSVLGEVARPGVYPYATHHRLLDLISAASGMTPTAGRLVSIFHREDPHTAHPVVMDPSGTDSKVEHNPELEPGDTVLVSRAGLVYVIGDVVRPGGFAVDPTQGLTVVQALSLAWGATPNAVATKAILIRNQKGGRTMTTLNLKRMIRGQDPDLPVRDQDILYVPDSATKNLLNKSLEAAIQSVIGVSLYAGLVYSQRF</sequence>
<feature type="domain" description="Soluble ligand binding" evidence="3">
    <location>
        <begin position="187"/>
        <end position="222"/>
    </location>
</feature>
<evidence type="ECO:0008006" key="5">
    <source>
        <dbReference type="Google" id="ProtNLM"/>
    </source>
</evidence>
<dbReference type="Pfam" id="PF02563">
    <property type="entry name" value="Poly_export"/>
    <property type="match status" value="1"/>
</dbReference>
<proteinExistence type="predicted"/>
<feature type="domain" description="Soluble ligand binding" evidence="3">
    <location>
        <begin position="270"/>
        <end position="324"/>
    </location>
</feature>
<reference evidence="4" key="1">
    <citation type="submission" date="2009-10" db="EMBL/GenBank/DDBJ databases">
        <title>Diversity of trophic interactions inside an arsenic-rich microbial ecosystem.</title>
        <authorList>
            <person name="Bertin P.N."/>
            <person name="Heinrich-Salmeron A."/>
            <person name="Pelletier E."/>
            <person name="Goulhen-Chollet F."/>
            <person name="Arsene-Ploetze F."/>
            <person name="Gallien S."/>
            <person name="Calteau A."/>
            <person name="Vallenet D."/>
            <person name="Casiot C."/>
            <person name="Chane-Woon-Ming B."/>
            <person name="Giloteaux L."/>
            <person name="Barakat M."/>
            <person name="Bonnefoy V."/>
            <person name="Bruneel O."/>
            <person name="Chandler M."/>
            <person name="Cleiss J."/>
            <person name="Duran R."/>
            <person name="Elbaz-Poulichet F."/>
            <person name="Fonknechten N."/>
            <person name="Lauga B."/>
            <person name="Mornico D."/>
            <person name="Ortet P."/>
            <person name="Schaeffer C."/>
            <person name="Siguier P."/>
            <person name="Alexander Thil Smith A."/>
            <person name="Van Dorsselaer A."/>
            <person name="Weissenbach J."/>
            <person name="Medigue C."/>
            <person name="Le Paslier D."/>
        </authorList>
    </citation>
    <scope>NUCLEOTIDE SEQUENCE</scope>
</reference>
<name>E6PZW7_9ZZZZ</name>
<accession>E6PZW7</accession>
<dbReference type="InterPro" id="IPR049712">
    <property type="entry name" value="Poly_export"/>
</dbReference>
<evidence type="ECO:0000313" key="4">
    <source>
        <dbReference type="EMBL" id="CBI00476.1"/>
    </source>
</evidence>
<comment type="caution">
    <text evidence="4">The sequence shown here is derived from an EMBL/GenBank/DDBJ whole genome shotgun (WGS) entry which is preliminary data.</text>
</comment>
<organism evidence="4">
    <name type="scientific">mine drainage metagenome</name>
    <dbReference type="NCBI Taxonomy" id="410659"/>
    <lineage>
        <taxon>unclassified sequences</taxon>
        <taxon>metagenomes</taxon>
        <taxon>ecological metagenomes</taxon>
    </lineage>
</organism>
<evidence type="ECO:0000259" key="2">
    <source>
        <dbReference type="Pfam" id="PF02563"/>
    </source>
</evidence>
<dbReference type="PANTHER" id="PTHR33619:SF3">
    <property type="entry name" value="POLYSACCHARIDE EXPORT PROTEIN GFCE-RELATED"/>
    <property type="match status" value="1"/>
</dbReference>
<gene>
    <name evidence="4" type="ORF">CARN3_1481</name>
</gene>
<dbReference type="Pfam" id="PF10531">
    <property type="entry name" value="SLBB"/>
    <property type="match status" value="2"/>
</dbReference>
<protein>
    <recommendedName>
        <fullName evidence="5">Polysaccharide biosynthesis/export protein</fullName>
    </recommendedName>
</protein>
<dbReference type="GO" id="GO:0015159">
    <property type="term" value="F:polysaccharide transmembrane transporter activity"/>
    <property type="evidence" value="ECO:0007669"/>
    <property type="project" value="InterPro"/>
</dbReference>
<dbReference type="InterPro" id="IPR019554">
    <property type="entry name" value="Soluble_ligand-bd"/>
</dbReference>